<dbReference type="GO" id="GO:0140359">
    <property type="term" value="F:ABC-type transporter activity"/>
    <property type="evidence" value="ECO:0007669"/>
    <property type="project" value="InterPro"/>
</dbReference>
<keyword evidence="4" id="KW-0472">Membrane</keyword>
<evidence type="ECO:0000256" key="5">
    <source>
        <dbReference type="ARBA" id="ARBA00022741"/>
    </source>
</evidence>
<dbReference type="NCBIfam" id="NF008653">
    <property type="entry name" value="PRK11650.1"/>
    <property type="match status" value="1"/>
</dbReference>
<keyword evidence="4" id="KW-1003">Cell membrane</keyword>
<organism evidence="8 9">
    <name type="scientific">Rhizobium etli 8C-3</name>
    <dbReference type="NCBI Taxonomy" id="538025"/>
    <lineage>
        <taxon>Bacteria</taxon>
        <taxon>Pseudomonadati</taxon>
        <taxon>Pseudomonadota</taxon>
        <taxon>Alphaproteobacteria</taxon>
        <taxon>Hyphomicrobiales</taxon>
        <taxon>Rhizobiaceae</taxon>
        <taxon>Rhizobium/Agrobacterium group</taxon>
        <taxon>Rhizobium</taxon>
    </lineage>
</organism>
<dbReference type="InterPro" id="IPR015855">
    <property type="entry name" value="ABC_transpr_MalK-like"/>
</dbReference>
<dbReference type="Gene3D" id="3.40.50.300">
    <property type="entry name" value="P-loop containing nucleotide triphosphate hydrolases"/>
    <property type="match status" value="1"/>
</dbReference>
<dbReference type="PROSITE" id="PS00211">
    <property type="entry name" value="ABC_TRANSPORTER_1"/>
    <property type="match status" value="1"/>
</dbReference>
<dbReference type="PANTHER" id="PTHR43875:SF1">
    <property type="entry name" value="OSMOPROTECTIVE COMPOUNDS UPTAKE ATP-BINDING PROTEIN GGTA"/>
    <property type="match status" value="1"/>
</dbReference>
<dbReference type="RefSeq" id="WP_074065192.1">
    <property type="nucleotide sequence ID" value="NZ_CP017244.1"/>
</dbReference>
<keyword evidence="3" id="KW-0813">Transport</keyword>
<dbReference type="AlphaFoldDB" id="A0A1L5PH01"/>
<dbReference type="Gene3D" id="2.40.50.100">
    <property type="match status" value="1"/>
</dbReference>
<dbReference type="InterPro" id="IPR040582">
    <property type="entry name" value="OB_MalK-like"/>
</dbReference>
<dbReference type="SUPFAM" id="SSF52540">
    <property type="entry name" value="P-loop containing nucleoside triphosphate hydrolases"/>
    <property type="match status" value="1"/>
</dbReference>
<proteinExistence type="inferred from homology"/>
<dbReference type="SMART" id="SM00382">
    <property type="entry name" value="AAA"/>
    <property type="match status" value="1"/>
</dbReference>
<evidence type="ECO:0000313" key="9">
    <source>
        <dbReference type="Proteomes" id="UP000185109"/>
    </source>
</evidence>
<dbReference type="InterPro" id="IPR012340">
    <property type="entry name" value="NA-bd_OB-fold"/>
</dbReference>
<dbReference type="InterPro" id="IPR027417">
    <property type="entry name" value="P-loop_NTPase"/>
</dbReference>
<evidence type="ECO:0000256" key="4">
    <source>
        <dbReference type="ARBA" id="ARBA00022519"/>
    </source>
</evidence>
<geneLocation type="plasmid" evidence="9">
    <name>prsp8c3c</name>
</geneLocation>
<dbReference type="PANTHER" id="PTHR43875">
    <property type="entry name" value="MALTODEXTRIN IMPORT ATP-BINDING PROTEIN MSMX"/>
    <property type="match status" value="1"/>
</dbReference>
<evidence type="ECO:0000259" key="7">
    <source>
        <dbReference type="PROSITE" id="PS50893"/>
    </source>
</evidence>
<keyword evidence="5" id="KW-0547">Nucleotide-binding</keyword>
<comment type="subcellular location">
    <subcellularLocation>
        <location evidence="1">Cell inner membrane</location>
        <topology evidence="1">Peripheral membrane protein</topology>
    </subcellularLocation>
</comment>
<dbReference type="Gene3D" id="2.40.50.140">
    <property type="entry name" value="Nucleic acid-binding proteins"/>
    <property type="match status" value="1"/>
</dbReference>
<gene>
    <name evidence="8" type="ORF">AM571_PC01743</name>
</gene>
<dbReference type="PROSITE" id="PS50893">
    <property type="entry name" value="ABC_TRANSPORTER_2"/>
    <property type="match status" value="1"/>
</dbReference>
<dbReference type="InterPro" id="IPR047641">
    <property type="entry name" value="ABC_transpr_MalK/UgpC-like"/>
</dbReference>
<dbReference type="CDD" id="cd03301">
    <property type="entry name" value="ABC_MalK_N"/>
    <property type="match status" value="1"/>
</dbReference>
<dbReference type="Pfam" id="PF00005">
    <property type="entry name" value="ABC_tran"/>
    <property type="match status" value="1"/>
</dbReference>
<dbReference type="InterPro" id="IPR003593">
    <property type="entry name" value="AAA+_ATPase"/>
</dbReference>
<keyword evidence="8" id="KW-0614">Plasmid</keyword>
<dbReference type="InterPro" id="IPR017871">
    <property type="entry name" value="ABC_transporter-like_CS"/>
</dbReference>
<dbReference type="EMBL" id="CP017244">
    <property type="protein sequence ID" value="APO79474.1"/>
    <property type="molecule type" value="Genomic_DNA"/>
</dbReference>
<dbReference type="GO" id="GO:0008643">
    <property type="term" value="P:carbohydrate transport"/>
    <property type="evidence" value="ECO:0007669"/>
    <property type="project" value="InterPro"/>
</dbReference>
<dbReference type="GO" id="GO:0016887">
    <property type="term" value="F:ATP hydrolysis activity"/>
    <property type="evidence" value="ECO:0007669"/>
    <property type="project" value="InterPro"/>
</dbReference>
<dbReference type="InterPro" id="IPR003439">
    <property type="entry name" value="ABC_transporter-like_ATP-bd"/>
</dbReference>
<evidence type="ECO:0000256" key="3">
    <source>
        <dbReference type="ARBA" id="ARBA00022448"/>
    </source>
</evidence>
<evidence type="ECO:0000313" key="8">
    <source>
        <dbReference type="EMBL" id="APO79474.1"/>
    </source>
</evidence>
<dbReference type="Proteomes" id="UP000185109">
    <property type="component" value="Plasmid pRsp8C3c"/>
</dbReference>
<sequence>MAVVVLDRICKTFGTKFHAIKDLSLTINDGEFLILVGPSGCGKSTALRMIAGLEEISSGTLSIGGENVEDLAPKDRDIAMVFQNYALYPHMTVFDNIAFSMKLAGKSKDERTKRVHEIAKTLQLHTLLDSKPAALSGGQRQRVAMGRAMVREPAAFLMDEPLSNLDAKLRVQMRAEIVSLQRQLGVTTIYVTHDQTEALTMGDRVAVLKGGVLQQVDTPKALYNRPVNAFVAGFIGSPSMNLFEGRLQDGRINLPAFSIPVSTTAFARSPALTRFNGKTIIFGIRPEDLYDSSLESGSRYETIPAAVRSIEELGSELIVHLNIEAVRIDSGDPDAVEDLSGAANAVAKFEAISSVRPGAMIDLAIDAAKLHFFDPQTHLAI</sequence>
<protein>
    <submittedName>
        <fullName evidence="8">Sugar ABC transporter ATP-binding protein</fullName>
    </submittedName>
</protein>
<keyword evidence="6 8" id="KW-0067">ATP-binding</keyword>
<feature type="domain" description="ABC transporter" evidence="7">
    <location>
        <begin position="4"/>
        <end position="235"/>
    </location>
</feature>
<evidence type="ECO:0000256" key="6">
    <source>
        <dbReference type="ARBA" id="ARBA00022840"/>
    </source>
</evidence>
<dbReference type="GO" id="GO:0055052">
    <property type="term" value="C:ATP-binding cassette (ABC) transporter complex, substrate-binding subunit-containing"/>
    <property type="evidence" value="ECO:0007669"/>
    <property type="project" value="TreeGrafter"/>
</dbReference>
<comment type="similarity">
    <text evidence="2">Belongs to the ABC transporter superfamily.</text>
</comment>
<reference evidence="8 9" key="1">
    <citation type="submission" date="2016-09" db="EMBL/GenBank/DDBJ databases">
        <title>The complete genome sequences of Rhizobium gallicum, symbiovars gallicum and phaseoli, symbionts associated to common bean (Phaseolus vulgaris).</title>
        <authorList>
            <person name="Bustos P."/>
            <person name="Santamaria R.I."/>
            <person name="Perez-Carrascal O.M."/>
            <person name="Juarez S."/>
            <person name="Lozano L."/>
            <person name="Martinez-Flores I."/>
            <person name="Martinez-Romero E."/>
            <person name="Cevallos M."/>
            <person name="Romero D."/>
            <person name="Davila G."/>
            <person name="Gonzalez V."/>
        </authorList>
    </citation>
    <scope>NUCLEOTIDE SEQUENCE [LARGE SCALE GENOMIC DNA]</scope>
    <source>
        <strain evidence="8 9">8C-3</strain>
        <plasmid evidence="9">Plasmid prsp8c3c</plasmid>
    </source>
</reference>
<name>A0A1L5PH01_RHIET</name>
<evidence type="ECO:0000256" key="2">
    <source>
        <dbReference type="ARBA" id="ARBA00005417"/>
    </source>
</evidence>
<accession>A0A1L5PH01</accession>
<dbReference type="InterPro" id="IPR008995">
    <property type="entry name" value="Mo/tungstate-bd_C_term_dom"/>
</dbReference>
<dbReference type="GO" id="GO:0005524">
    <property type="term" value="F:ATP binding"/>
    <property type="evidence" value="ECO:0007669"/>
    <property type="project" value="UniProtKB-KW"/>
</dbReference>
<dbReference type="FunFam" id="3.40.50.300:FF:000042">
    <property type="entry name" value="Maltose/maltodextrin ABC transporter, ATP-binding protein"/>
    <property type="match status" value="1"/>
</dbReference>
<dbReference type="SUPFAM" id="SSF50331">
    <property type="entry name" value="MOP-like"/>
    <property type="match status" value="1"/>
</dbReference>
<evidence type="ECO:0000256" key="1">
    <source>
        <dbReference type="ARBA" id="ARBA00004417"/>
    </source>
</evidence>
<dbReference type="Pfam" id="PF17912">
    <property type="entry name" value="OB_MalK"/>
    <property type="match status" value="1"/>
</dbReference>
<keyword evidence="4" id="KW-0997">Cell inner membrane</keyword>